<dbReference type="STRING" id="6313.A0A158P9C3"/>
<dbReference type="AlphaFoldDB" id="A0A158P9C3"/>
<keyword evidence="1" id="KW-1185">Reference proteome</keyword>
<accession>A0A158P9C3</accession>
<dbReference type="WBParaSite" id="ACAC_0000807501-mRNA-1">
    <property type="protein sequence ID" value="ACAC_0000807501-mRNA-1"/>
    <property type="gene ID" value="ACAC_0000807501"/>
</dbReference>
<sequence>MSSTQTSEVCPVLRELPEDDALGIARHAIQFCFHCLRKRLQDRFNGKEVLYPNGPPPWIGTDLKMAILKEDVDEHLYKRSFELSDSHLTYEIMKLKGLKRSEAHKVMIELRQRVRAERNELLKKPDGTLQRINARRLLPWIPTAQSLFPRGVLSVLSQTEQIRFLAICQNILNLCPLRFTHNLKEIKRRWQKRWDDETSEIDFDFDDVVSSIEWSILSSRSDSEMRPELVTTLLKGRGDRIQLPNLRNRCLLDSYRLYTEFPIWRCNENRIFNDLENLTTLCLENGVRIAMDATTACHLMCDPFVGHNYSYVIPIRVVQKVKKGILADIAVLDKPRVLNTVDCTTIQRQFLKYLLKTTFVHKRSESPLKYHVKGPSPNTESAGKDQSGFCAPLDSILPSLDHPPIQATSDLSKQSENHKTYSIFSVMGSNILVRSRPPPLCSEGRPPLKGSTLSFQPRAEYVPNAGAMCLSEEESMWNYCKGIFKQSAYHGLFRTHYSEKHVLQMQFWETQSFAIDTGSEQMWTGPTSKQDAKQIIANRTFRFSRLLEAIGRLPHGDYMLVNRNDGFIRILNQAGNRTNPDAVLKCSDRKIFVCKPKTLFCDAFNGLEPVVPLMWQLVQGRAPGCYVAPDSKLKLIAQTPLPESSILADNFLVNLVVVVLSHDFKFVTSEGAEYGFNTEDVMMCFRTKNEPNGIMVMGLTQNCYVFYGIMPDVHNLSDYRILDLKSDSATACREKQVFLVRAFGDEQTMIILVDRFGKKVRVQSAFRFYDLRIHARRSYITLYLEFLSQPDLQLILPRMDLKIVQNRTSLVDSSLVVLQQGGSFLSTPLKNIVFKSNENVRPVLGINRLSLDIFDRSVALACAAVRPVLSFGNVNKTAEEWVLDISTRRWVNPMNAHRKVLFVLYEALS</sequence>
<proteinExistence type="predicted"/>
<protein>
    <submittedName>
        <fullName evidence="2">Ankyrin repeat and fibronectin type-III domain-containing protein 1</fullName>
    </submittedName>
</protein>
<organism evidence="1 2">
    <name type="scientific">Angiostrongylus cantonensis</name>
    <name type="common">Rat lungworm</name>
    <dbReference type="NCBI Taxonomy" id="6313"/>
    <lineage>
        <taxon>Eukaryota</taxon>
        <taxon>Metazoa</taxon>
        <taxon>Ecdysozoa</taxon>
        <taxon>Nematoda</taxon>
        <taxon>Chromadorea</taxon>
        <taxon>Rhabditida</taxon>
        <taxon>Rhabditina</taxon>
        <taxon>Rhabditomorpha</taxon>
        <taxon>Strongyloidea</taxon>
        <taxon>Metastrongylidae</taxon>
        <taxon>Angiostrongylus</taxon>
    </lineage>
</organism>
<reference evidence="1" key="1">
    <citation type="submission" date="2012-09" db="EMBL/GenBank/DDBJ databases">
        <authorList>
            <person name="Martin A.A."/>
        </authorList>
    </citation>
    <scope>NUCLEOTIDE SEQUENCE</scope>
</reference>
<evidence type="ECO:0000313" key="2">
    <source>
        <dbReference type="WBParaSite" id="ACAC_0000807501-mRNA-1"/>
    </source>
</evidence>
<evidence type="ECO:0000313" key="1">
    <source>
        <dbReference type="Proteomes" id="UP000035642"/>
    </source>
</evidence>
<reference evidence="2" key="2">
    <citation type="submission" date="2016-04" db="UniProtKB">
        <authorList>
            <consortium name="WormBaseParasite"/>
        </authorList>
    </citation>
    <scope>IDENTIFICATION</scope>
</reference>
<dbReference type="Proteomes" id="UP000035642">
    <property type="component" value="Unassembled WGS sequence"/>
</dbReference>
<name>A0A158P9C3_ANGCA</name>